<dbReference type="RefSeq" id="WP_025605770.1">
    <property type="nucleotide sequence ID" value="NZ_CP021235.1"/>
</dbReference>
<dbReference type="KEGG" id="pact:CA264_06870"/>
<feature type="signal peptide" evidence="1">
    <location>
        <begin position="1"/>
        <end position="20"/>
    </location>
</feature>
<keyword evidence="1" id="KW-0732">Signal</keyword>
<evidence type="ECO:0000313" key="3">
    <source>
        <dbReference type="Proteomes" id="UP000266292"/>
    </source>
</evidence>
<dbReference type="STRING" id="709015.GCA_000472485_01373"/>
<dbReference type="Proteomes" id="UP000266292">
    <property type="component" value="Chromosome"/>
</dbReference>
<dbReference type="OrthoDB" id="1405967at2"/>
<feature type="chain" id="PRO_5011012154" description="Transporter" evidence="1">
    <location>
        <begin position="21"/>
        <end position="305"/>
    </location>
</feature>
<dbReference type="EMBL" id="CP021235">
    <property type="protein sequence ID" value="ARS35184.1"/>
    <property type="molecule type" value="Genomic_DNA"/>
</dbReference>
<proteinExistence type="predicted"/>
<protein>
    <recommendedName>
        <fullName evidence="4">Transporter</fullName>
    </recommendedName>
</protein>
<evidence type="ECO:0000313" key="2">
    <source>
        <dbReference type="EMBL" id="ARS35184.1"/>
    </source>
</evidence>
<gene>
    <name evidence="2" type="ORF">CA264_06870</name>
</gene>
<reference evidence="3" key="1">
    <citation type="submission" date="2017-05" db="EMBL/GenBank/DDBJ databases">
        <authorList>
            <person name="Ray J."/>
            <person name="Price M."/>
            <person name="Deutschbauer A."/>
        </authorList>
    </citation>
    <scope>NUCLEOTIDE SEQUENCE [LARGE SCALE GENOMIC DNA]</scope>
    <source>
        <strain evidence="3">DSM 19842</strain>
    </source>
</reference>
<accession>A0A1X9YQQ6</accession>
<evidence type="ECO:0000256" key="1">
    <source>
        <dbReference type="SAM" id="SignalP"/>
    </source>
</evidence>
<dbReference type="AlphaFoldDB" id="A0A1X9YQQ6"/>
<dbReference type="PROSITE" id="PS51257">
    <property type="entry name" value="PROKAR_LIPOPROTEIN"/>
    <property type="match status" value="1"/>
</dbReference>
<name>A0A1X9YQQ6_9BACT</name>
<organism evidence="2 3">
    <name type="scientific">Pontibacter actiniarum</name>
    <dbReference type="NCBI Taxonomy" id="323450"/>
    <lineage>
        <taxon>Bacteria</taxon>
        <taxon>Pseudomonadati</taxon>
        <taxon>Bacteroidota</taxon>
        <taxon>Cytophagia</taxon>
        <taxon>Cytophagales</taxon>
        <taxon>Hymenobacteraceae</taxon>
        <taxon>Pontibacter</taxon>
    </lineage>
</organism>
<sequence length="305" mass="33579">MKKLFILAVAFLGINFSSQACDGGCTMGGSYLGILPQVHKNLFGVRYLSSTYTITSTYTHTHDGVPETHHEETDNIFRSAELWGRYTPIKGVQLFAFVPYRFNEHVMPNMTHRSSGFGDITLLANYAIVNTGDSAKYSLRHTLRLGGGVKLPTGEFKQSGHEGGPANMQPGTGSTDYILTGIYTIRYNKIGLNSDVTYNQNTENNDGYEFGDRLSASSNLFYWENVGTTSLLPSAGVYYEKATKDKVQGEENKQTGGESIYANLGLSVYLQKLSVSAMLQKNISTTTVRDTKGNNRAQVSVAYLF</sequence>
<keyword evidence="3" id="KW-1185">Reference proteome</keyword>
<evidence type="ECO:0008006" key="4">
    <source>
        <dbReference type="Google" id="ProtNLM"/>
    </source>
</evidence>